<organism evidence="1 2">
    <name type="scientific">Calidithermus roseus</name>
    <dbReference type="NCBI Taxonomy" id="1644118"/>
    <lineage>
        <taxon>Bacteria</taxon>
        <taxon>Thermotogati</taxon>
        <taxon>Deinococcota</taxon>
        <taxon>Deinococci</taxon>
        <taxon>Thermales</taxon>
        <taxon>Thermaceae</taxon>
        <taxon>Calidithermus</taxon>
    </lineage>
</organism>
<name>A0A399EPU0_9DEIN</name>
<dbReference type="OrthoDB" id="26335at2"/>
<proteinExistence type="predicted"/>
<dbReference type="Proteomes" id="UP000265341">
    <property type="component" value="Unassembled WGS sequence"/>
</dbReference>
<accession>A0A399EPU0</accession>
<dbReference type="RefSeq" id="WP_119278196.1">
    <property type="nucleotide sequence ID" value="NZ_QWLA01000041.1"/>
</dbReference>
<sequence length="109" mass="12303">MAFWRFSDGTVLRTGALVEGQQPFADHLRAKLYSLAHGVGPLVWLDQDRDGAVALHPEDNWLLDLWARNEARLAGLEVCETDYVPRPSDIPAEALEQLKRQPQVLDELL</sequence>
<keyword evidence="2" id="KW-1185">Reference proteome</keyword>
<dbReference type="EMBL" id="QWLA01000041">
    <property type="protein sequence ID" value="RIH85510.1"/>
    <property type="molecule type" value="Genomic_DNA"/>
</dbReference>
<evidence type="ECO:0000313" key="2">
    <source>
        <dbReference type="Proteomes" id="UP000265341"/>
    </source>
</evidence>
<gene>
    <name evidence="1" type="ORF">Mrose_02184</name>
</gene>
<comment type="caution">
    <text evidence="1">The sequence shown here is derived from an EMBL/GenBank/DDBJ whole genome shotgun (WGS) entry which is preliminary data.</text>
</comment>
<reference evidence="1 2" key="1">
    <citation type="submission" date="2018-08" db="EMBL/GenBank/DDBJ databases">
        <title>Meiothermus roseus NBRC 110900 genome sequencing project.</title>
        <authorList>
            <person name="Da Costa M.S."/>
            <person name="Albuquerque L."/>
            <person name="Raposo P."/>
            <person name="Froufe H.J.C."/>
            <person name="Barroso C.S."/>
            <person name="Egas C."/>
        </authorList>
    </citation>
    <scope>NUCLEOTIDE SEQUENCE [LARGE SCALE GENOMIC DNA]</scope>
    <source>
        <strain evidence="1 2">NBRC 110900</strain>
    </source>
</reference>
<evidence type="ECO:0000313" key="1">
    <source>
        <dbReference type="EMBL" id="RIH85510.1"/>
    </source>
</evidence>
<protein>
    <submittedName>
        <fullName evidence="1">Uncharacterized protein</fullName>
    </submittedName>
</protein>
<dbReference type="AlphaFoldDB" id="A0A399EPU0"/>